<dbReference type="PANTHER" id="PTHR19384">
    <property type="entry name" value="NITRIC OXIDE SYNTHASE-RELATED"/>
    <property type="match status" value="1"/>
</dbReference>
<evidence type="ECO:0000256" key="12">
    <source>
        <dbReference type="ARBA" id="ARBA00040659"/>
    </source>
</evidence>
<dbReference type="InterPro" id="IPR003097">
    <property type="entry name" value="CysJ-like_FAD-binding"/>
</dbReference>
<comment type="cofactor">
    <cofactor evidence="1">
        <name>FMN</name>
        <dbReference type="ChEBI" id="CHEBI:58210"/>
    </cofactor>
</comment>
<dbReference type="PRINTS" id="PR00369">
    <property type="entry name" value="FLAVODOXIN"/>
</dbReference>
<keyword evidence="7" id="KW-0274">FAD</keyword>
<dbReference type="Pfam" id="PF00175">
    <property type="entry name" value="NAD_binding_1"/>
    <property type="match status" value="1"/>
</dbReference>
<keyword evidence="5" id="KW-0288">FMN</keyword>
<comment type="cofactor">
    <cofactor evidence="2">
        <name>FAD</name>
        <dbReference type="ChEBI" id="CHEBI:57692"/>
    </cofactor>
</comment>
<dbReference type="InterPro" id="IPR023173">
    <property type="entry name" value="NADPH_Cyt_P450_Rdtase_alpha"/>
</dbReference>
<dbReference type="CTD" id="4552"/>
<organism evidence="15">
    <name type="scientific">Xenopus tropicalis</name>
    <name type="common">Western clawed frog</name>
    <name type="synonym">Silurana tropicalis</name>
    <dbReference type="NCBI Taxonomy" id="8364"/>
    <lineage>
        <taxon>Eukaryota</taxon>
        <taxon>Metazoa</taxon>
        <taxon>Chordata</taxon>
        <taxon>Craniata</taxon>
        <taxon>Vertebrata</taxon>
        <taxon>Euteleostomi</taxon>
        <taxon>Amphibia</taxon>
        <taxon>Batrachia</taxon>
        <taxon>Anura</taxon>
        <taxon>Pipoidea</taxon>
        <taxon>Pipidae</taxon>
        <taxon>Xenopodinae</taxon>
        <taxon>Xenopus</taxon>
        <taxon>Silurana</taxon>
    </lineage>
</organism>
<dbReference type="FunFam" id="1.20.990.10:FF:000007">
    <property type="entry name" value="Methionine synthase reductase"/>
    <property type="match status" value="1"/>
</dbReference>
<evidence type="ECO:0000256" key="10">
    <source>
        <dbReference type="ARBA" id="ARBA00023167"/>
    </source>
</evidence>
<dbReference type="OMA" id="LFFGHQR"/>
<dbReference type="GO" id="GO:0030586">
    <property type="term" value="F:[methionine synthase] reductase (NADPH) activity"/>
    <property type="evidence" value="ECO:0007669"/>
    <property type="project" value="UniProtKB-EC"/>
</dbReference>
<keyword evidence="10" id="KW-0486">Methionine biosynthesis</keyword>
<feature type="domain" description="FAD-binding FR-type" evidence="14">
    <location>
        <begin position="266"/>
        <end position="554"/>
    </location>
</feature>
<feature type="domain" description="Flavodoxin-like" evidence="13">
    <location>
        <begin position="9"/>
        <end position="152"/>
    </location>
</feature>
<evidence type="ECO:0000313" key="17">
    <source>
        <dbReference type="RefSeq" id="XP_031759354.1"/>
    </source>
</evidence>
<dbReference type="GO" id="GO:0010181">
    <property type="term" value="F:FMN binding"/>
    <property type="evidence" value="ECO:0007669"/>
    <property type="project" value="InterPro"/>
</dbReference>
<accession>A0A6I8PYQ1</accession>
<dbReference type="PROSITE" id="PS50902">
    <property type="entry name" value="FLAVODOXIN_LIKE"/>
    <property type="match status" value="1"/>
</dbReference>
<dbReference type="FunFam" id="3.40.50.360:FF:000059">
    <property type="entry name" value="5-methyltetrahydrofolate-homocysteine methyltransferase reductase"/>
    <property type="match status" value="1"/>
</dbReference>
<dbReference type="RefSeq" id="XP_031759354.1">
    <property type="nucleotide sequence ID" value="XM_031903494.1"/>
</dbReference>
<evidence type="ECO:0000256" key="9">
    <source>
        <dbReference type="ARBA" id="ARBA00023002"/>
    </source>
</evidence>
<evidence type="ECO:0000256" key="5">
    <source>
        <dbReference type="ARBA" id="ARBA00022643"/>
    </source>
</evidence>
<keyword evidence="4" id="KW-0285">Flavoprotein</keyword>
<dbReference type="CDD" id="cd06203">
    <property type="entry name" value="methionine_synthase_red"/>
    <property type="match status" value="1"/>
</dbReference>
<gene>
    <name evidence="15 17 18 19" type="primary">mtrr</name>
</gene>
<keyword evidence="9" id="KW-0560">Oxidoreductase</keyword>
<evidence type="ECO:0000259" key="13">
    <source>
        <dbReference type="PROSITE" id="PS50902"/>
    </source>
</evidence>
<evidence type="ECO:0000256" key="4">
    <source>
        <dbReference type="ARBA" id="ARBA00022630"/>
    </source>
</evidence>
<keyword evidence="6" id="KW-0949">S-adenosyl-L-methionine</keyword>
<dbReference type="Gene3D" id="1.20.990.10">
    <property type="entry name" value="NADPH-cytochrome p450 Reductase, Chain A, domain 3"/>
    <property type="match status" value="1"/>
</dbReference>
<evidence type="ECO:0000259" key="14">
    <source>
        <dbReference type="PROSITE" id="PS51384"/>
    </source>
</evidence>
<dbReference type="GeneID" id="733716"/>
<dbReference type="InterPro" id="IPR017927">
    <property type="entry name" value="FAD-bd_FR_type"/>
</dbReference>
<dbReference type="Proteomes" id="UP000008143">
    <property type="component" value="Chromosome 6"/>
</dbReference>
<dbReference type="Pfam" id="PF00667">
    <property type="entry name" value="FAD_binding_1"/>
    <property type="match status" value="2"/>
</dbReference>
<dbReference type="PROSITE" id="PS51384">
    <property type="entry name" value="FAD_FR"/>
    <property type="match status" value="1"/>
</dbReference>
<dbReference type="AlphaFoldDB" id="A0A6I8PYQ1"/>
<dbReference type="SUPFAM" id="SSF52343">
    <property type="entry name" value="Ferredoxin reductase-like, C-terminal NADP-linked domain"/>
    <property type="match status" value="1"/>
</dbReference>
<evidence type="ECO:0000256" key="11">
    <source>
        <dbReference type="ARBA" id="ARBA00039088"/>
    </source>
</evidence>
<dbReference type="OrthoDB" id="1856718at2759"/>
<keyword evidence="16" id="KW-1185">Reference proteome</keyword>
<sequence>MCGEIKKRFLLLYGTQQGQSKAISEEIGQQAEHHGFTADIYSLKDFKKFNLETERDPVVIVISTTGTGDPPDAAIRFLKEIQNKEHPVDYFANLKYAVLALGDSEYTYFCNGGKIIDWRLQELGAKHFYETGYADDCVGLELVVDPWIEGLWTALHSEFIPRTEKKNTDHMKNMSTEKPATDEVPENLELRIQAINLEHSVLPKYSLAENTGSESNRVIKPSLLHSGSLLSQSNLNVPVLPSPYLDVCVLESEGQSTDLSLLYPEEKIFNISIIQAKELTSADAVKTVLMLELDISNTSAEFQPGDSFSIICPNPHEEVEMLLEKLTLAEKRDCQVHLGVKLGTKKKGASVPGYIPEGCSLQFIFTWCLEIRAVPKKAMIRALVEHTSNAAEKRRLQELCSKQGGSDYNHFIRDNSISILDLLNVFPSCSPPLNLLIATGNTGVKQQKISSPQKAICFCEVHIPQNPKLEHLPKLQARPYSAASSPLYHPGKVHIVFTVVELPTCPDRPAPRKGVCTGWLAELVSHMYDTAELKKDFPPKISIFARPSTSFHLPRDPSVPILMVGPGTGIAPFIGFLQHREKLKEQNKERIFGDTWLFFGCRSHENEYLFRQELRHFTDSGVLTHLKVCFSRDPPINAGVVSPKYVQDFLKICSSDIAKVLTKENGSIYVCGDAKNMAKDVNDALANILCMELNMDKLEAINTLAVLRDQKCYLQDVWS</sequence>
<keyword evidence="3" id="KW-0028">Amino-acid biosynthesis</keyword>
<evidence type="ECO:0000256" key="1">
    <source>
        <dbReference type="ARBA" id="ARBA00001917"/>
    </source>
</evidence>
<dbReference type="Gene3D" id="2.40.30.10">
    <property type="entry name" value="Translation factors"/>
    <property type="match status" value="1"/>
</dbReference>
<dbReference type="Bgee" id="ENSXETG00000002236">
    <property type="expression patterns" value="Expressed in ovary and 13 other cell types or tissues"/>
</dbReference>
<dbReference type="InterPro" id="IPR001433">
    <property type="entry name" value="OxRdtase_FAD/NAD-bd"/>
</dbReference>
<keyword evidence="8" id="KW-0521">NADP</keyword>
<reference evidence="15" key="1">
    <citation type="journal article" date="2010" name="Science">
        <title>The genome of the Western clawed frog Xenopus tropicalis.</title>
        <authorList>
            <person name="Hellsten U."/>
            <person name="Harland R.M."/>
            <person name="Gilchrist M.J."/>
            <person name="Hendrix D."/>
            <person name="Jurka J."/>
            <person name="Kapitonov V."/>
            <person name="Ovcharenko I."/>
            <person name="Putnam N.H."/>
            <person name="Shu S."/>
            <person name="Taher L."/>
            <person name="Blitz I.L."/>
            <person name="Blumberg B."/>
            <person name="Dichmann D.S."/>
            <person name="Dubchak I."/>
            <person name="Amaya E."/>
            <person name="Detter J.C."/>
            <person name="Fletcher R."/>
            <person name="Gerhard D.S."/>
            <person name="Goodstein D."/>
            <person name="Graves T."/>
            <person name="Grigoriev I.V."/>
            <person name="Grimwood J."/>
            <person name="Kawashima T."/>
            <person name="Lindquist E."/>
            <person name="Lucas S.M."/>
            <person name="Mead P.E."/>
            <person name="Mitros T."/>
            <person name="Ogino H."/>
            <person name="Ohta Y."/>
            <person name="Poliakov A.V."/>
            <person name="Pollet N."/>
            <person name="Robert J."/>
            <person name="Salamov A."/>
            <person name="Sater A.K."/>
            <person name="Schmutz J."/>
            <person name="Terry A."/>
            <person name="Vize P.D."/>
            <person name="Warren W.C."/>
            <person name="Wells D."/>
            <person name="Wills A."/>
            <person name="Wilson R.K."/>
            <person name="Zimmerman L.B."/>
            <person name="Zorn A.M."/>
            <person name="Grainger R."/>
            <person name="Grammer T."/>
            <person name="Khokha M.K."/>
            <person name="Richardson P.M."/>
            <person name="Rokhsar D.S."/>
        </authorList>
    </citation>
    <scope>NUCLEOTIDE SEQUENCE [LARGE SCALE GENOMIC DNA]</scope>
    <source>
        <strain evidence="15">Nigerian</strain>
    </source>
</reference>
<reference evidence="15" key="2">
    <citation type="submission" date="2020-05" db="UniProtKB">
        <authorList>
            <consortium name="Ensembl"/>
        </authorList>
    </citation>
    <scope>IDENTIFICATION</scope>
</reference>
<dbReference type="PANTHER" id="PTHR19384:SF84">
    <property type="entry name" value="METHIONINE SYNTHASE REDUCTASE"/>
    <property type="match status" value="1"/>
</dbReference>
<dbReference type="AGR" id="Xenbase:XB-GENE-5824649"/>
<evidence type="ECO:0000313" key="19">
    <source>
        <dbReference type="Xenbase" id="XB-GENE-5824649"/>
    </source>
</evidence>
<evidence type="ECO:0000313" key="18">
    <source>
        <dbReference type="RefSeq" id="XP_031759355.1"/>
    </source>
</evidence>
<dbReference type="Gene3D" id="3.40.50.80">
    <property type="entry name" value="Nucleotide-binding domain of ferredoxin-NADP reductase (FNR) module"/>
    <property type="match status" value="1"/>
</dbReference>
<dbReference type="InterPro" id="IPR017938">
    <property type="entry name" value="Riboflavin_synthase-like_b-brl"/>
</dbReference>
<evidence type="ECO:0000256" key="3">
    <source>
        <dbReference type="ARBA" id="ARBA00022605"/>
    </source>
</evidence>
<dbReference type="SUPFAM" id="SSF63380">
    <property type="entry name" value="Riboflavin synthase domain-like"/>
    <property type="match status" value="2"/>
</dbReference>
<name>A0A6I8PYQ1_XENTR</name>
<dbReference type="RefSeq" id="XP_031759355.1">
    <property type="nucleotide sequence ID" value="XM_031903495.1"/>
</dbReference>
<dbReference type="EC" id="1.16.1.8" evidence="11"/>
<protein>
    <recommendedName>
        <fullName evidence="12">Methionine synthase reductase</fullName>
        <ecNumber evidence="11">1.16.1.8</ecNumber>
    </recommendedName>
</protein>
<dbReference type="InterPro" id="IPR008254">
    <property type="entry name" value="Flavodoxin/NO_synth"/>
</dbReference>
<dbReference type="GeneTree" id="ENSGT00940000155822"/>
<dbReference type="SUPFAM" id="SSF52218">
    <property type="entry name" value="Flavoproteins"/>
    <property type="match status" value="1"/>
</dbReference>
<dbReference type="Pfam" id="PF00258">
    <property type="entry name" value="Flavodoxin_1"/>
    <property type="match status" value="1"/>
</dbReference>
<proteinExistence type="predicted"/>
<evidence type="ECO:0000313" key="16">
    <source>
        <dbReference type="Proteomes" id="UP000008143"/>
    </source>
</evidence>
<dbReference type="Xenbase" id="XB-GENE-5824649">
    <property type="gene designation" value="mtrr"/>
</dbReference>
<evidence type="ECO:0000256" key="6">
    <source>
        <dbReference type="ARBA" id="ARBA00022691"/>
    </source>
</evidence>
<dbReference type="FunFam" id="3.40.50.80:FF:000018">
    <property type="entry name" value="NADPH--cytochrome P450 reductase"/>
    <property type="match status" value="1"/>
</dbReference>
<dbReference type="GO" id="GO:0009086">
    <property type="term" value="P:methionine biosynthetic process"/>
    <property type="evidence" value="ECO:0007669"/>
    <property type="project" value="UniProtKB-KW"/>
</dbReference>
<dbReference type="Gene3D" id="3.40.50.360">
    <property type="match status" value="1"/>
</dbReference>
<dbReference type="InterPro" id="IPR001709">
    <property type="entry name" value="Flavoprot_Pyr_Nucl_cyt_Rdtase"/>
</dbReference>
<evidence type="ECO:0000256" key="7">
    <source>
        <dbReference type="ARBA" id="ARBA00022827"/>
    </source>
</evidence>
<dbReference type="InterPro" id="IPR029039">
    <property type="entry name" value="Flavoprotein-like_sf"/>
</dbReference>
<reference evidence="17 18" key="3">
    <citation type="submission" date="2025-04" db="UniProtKB">
        <authorList>
            <consortium name="RefSeq"/>
        </authorList>
    </citation>
    <scope>IDENTIFICATION</scope>
    <source>
        <strain evidence="17 18">Nigerian</strain>
        <tissue evidence="17 18">Liver and blood</tissue>
    </source>
</reference>
<evidence type="ECO:0000256" key="2">
    <source>
        <dbReference type="ARBA" id="ARBA00001974"/>
    </source>
</evidence>
<dbReference type="InterPro" id="IPR001094">
    <property type="entry name" value="Flavdoxin-like"/>
</dbReference>
<dbReference type="Ensembl" id="ENSXETT00000095731">
    <property type="protein sequence ID" value="ENSXETP00000065562"/>
    <property type="gene ID" value="ENSXETG00000002236"/>
</dbReference>
<dbReference type="InterPro" id="IPR039261">
    <property type="entry name" value="FNR_nucleotide-bd"/>
</dbReference>
<evidence type="ECO:0000313" key="15">
    <source>
        <dbReference type="Ensembl" id="ENSXETP00000065562"/>
    </source>
</evidence>
<evidence type="ECO:0000256" key="8">
    <source>
        <dbReference type="ARBA" id="ARBA00022857"/>
    </source>
</evidence>
<dbReference type="PRINTS" id="PR00371">
    <property type="entry name" value="FPNCR"/>
</dbReference>